<dbReference type="Gene3D" id="3.40.50.300">
    <property type="entry name" value="P-loop containing nucleotide triphosphate hydrolases"/>
    <property type="match status" value="1"/>
</dbReference>
<feature type="transmembrane region" description="Helical" evidence="5">
    <location>
        <begin position="298"/>
        <end position="317"/>
    </location>
</feature>
<dbReference type="PROSITE" id="PS00211">
    <property type="entry name" value="ABC_TRANSPORTER_1"/>
    <property type="match status" value="1"/>
</dbReference>
<evidence type="ECO:0000259" key="6">
    <source>
        <dbReference type="PROSITE" id="PS50893"/>
    </source>
</evidence>
<reference evidence="8 9" key="1">
    <citation type="submission" date="2019-03" db="EMBL/GenBank/DDBJ databases">
        <title>Genomic Encyclopedia of Type Strains, Phase IV (KMG-IV): sequencing the most valuable type-strain genomes for metagenomic binning, comparative biology and taxonomic classification.</title>
        <authorList>
            <person name="Goeker M."/>
        </authorList>
    </citation>
    <scope>NUCLEOTIDE SEQUENCE [LARGE SCALE GENOMIC DNA]</scope>
    <source>
        <strain evidence="8 9">DSM 45361</strain>
    </source>
</reference>
<feature type="transmembrane region" description="Helical" evidence="5">
    <location>
        <begin position="181"/>
        <end position="201"/>
    </location>
</feature>
<organism evidence="8 9">
    <name type="scientific">Labedaea rhizosphaerae</name>
    <dbReference type="NCBI Taxonomy" id="598644"/>
    <lineage>
        <taxon>Bacteria</taxon>
        <taxon>Bacillati</taxon>
        <taxon>Actinomycetota</taxon>
        <taxon>Actinomycetes</taxon>
        <taxon>Pseudonocardiales</taxon>
        <taxon>Pseudonocardiaceae</taxon>
        <taxon>Labedaea</taxon>
    </lineage>
</organism>
<dbReference type="InterPro" id="IPR039421">
    <property type="entry name" value="Type_1_exporter"/>
</dbReference>
<evidence type="ECO:0000256" key="5">
    <source>
        <dbReference type="SAM" id="Phobius"/>
    </source>
</evidence>
<dbReference type="GO" id="GO:0015421">
    <property type="term" value="F:ABC-type oligopeptide transporter activity"/>
    <property type="evidence" value="ECO:0007669"/>
    <property type="project" value="TreeGrafter"/>
</dbReference>
<feature type="transmembrane region" description="Helical" evidence="5">
    <location>
        <begin position="154"/>
        <end position="175"/>
    </location>
</feature>
<dbReference type="Proteomes" id="UP000295444">
    <property type="component" value="Unassembled WGS sequence"/>
</dbReference>
<comment type="caution">
    <text evidence="8">The sequence shown here is derived from an EMBL/GenBank/DDBJ whole genome shotgun (WGS) entry which is preliminary data.</text>
</comment>
<proteinExistence type="predicted"/>
<dbReference type="Pfam" id="PF00005">
    <property type="entry name" value="ABC_tran"/>
    <property type="match status" value="1"/>
</dbReference>
<evidence type="ECO:0000259" key="7">
    <source>
        <dbReference type="PROSITE" id="PS50929"/>
    </source>
</evidence>
<evidence type="ECO:0000256" key="4">
    <source>
        <dbReference type="ARBA" id="ARBA00023136"/>
    </source>
</evidence>
<name>A0A4R6RY20_LABRH</name>
<feature type="transmembrane region" description="Helical" evidence="5">
    <location>
        <begin position="43"/>
        <end position="60"/>
    </location>
</feature>
<dbReference type="InterPro" id="IPR003439">
    <property type="entry name" value="ABC_transporter-like_ATP-bd"/>
</dbReference>
<protein>
    <submittedName>
        <fullName evidence="8">ABC-type multidrug transport system fused ATPase/permease subunit</fullName>
    </submittedName>
</protein>
<dbReference type="PROSITE" id="PS50893">
    <property type="entry name" value="ABC_TRANSPORTER_2"/>
    <property type="match status" value="1"/>
</dbReference>
<feature type="domain" description="ABC transporter" evidence="6">
    <location>
        <begin position="318"/>
        <end position="568"/>
    </location>
</feature>
<gene>
    <name evidence="8" type="ORF">EV186_109108</name>
</gene>
<evidence type="ECO:0000256" key="1">
    <source>
        <dbReference type="ARBA" id="ARBA00004651"/>
    </source>
</evidence>
<comment type="subcellular location">
    <subcellularLocation>
        <location evidence="1">Cell membrane</location>
        <topology evidence="1">Multi-pass membrane protein</topology>
    </subcellularLocation>
</comment>
<dbReference type="SUPFAM" id="SSF52540">
    <property type="entry name" value="P-loop containing nucleoside triphosphate hydrolases"/>
    <property type="match status" value="1"/>
</dbReference>
<sequence length="583" mass="61975">MGRTSIVEIMGVTSLVFTDPGTPDTRGPLRYLYWLGRRQPRRVLTGTTLSTVWMVLLMVPPYLVSRAIDDGVRARDTGALLGWAGAVLGAGVTLAVLGTLRHRTMTMVRTDGLYRTVRVLTRRVVELGPALPRQVAAGEVVAIGSADIMTISHVLTVFGPGVGAVFGYTAVAVALLGISPLLAAVVLLGVPLLVVSIGPLLRRLQQADARYRGLQGELTARAGDIVAGLRVLCGIGGKDLFAGRYRDRSRVLRAEGYRVGAVTSWIQALAVGMPLVFLAVVTWLAARMAAAHTITVGELVAVYGYVAVLITPVSFLIESADDLGRALVSTRRVLRVLTLTEDIPDHGTRPGPRGQADLHDPVSGVRVPAGSMVALVATRPGDAVAVLDRLGRFTDSAATWGGTPLTEIALDEVRRRILVADNDAYLFAGPVRAVIGGGDVRPALRIAAAEDVVEALPDGLDSVLDDQARTVSGGQRQRLRLARAVHARPDVLLLVEPTSAVDAHTESLIATRLHADRQGRTTVVAATSPQLLARADHVIFLSDGTVAATGSHAELVRTQPRYRGLVLRGDEDVDQHHVVGDLR</sequence>
<dbReference type="Pfam" id="PF00664">
    <property type="entry name" value="ABC_membrane"/>
    <property type="match status" value="1"/>
</dbReference>
<dbReference type="EMBL" id="SNXZ01000009">
    <property type="protein sequence ID" value="TDP91116.1"/>
    <property type="molecule type" value="Genomic_DNA"/>
</dbReference>
<dbReference type="InterPro" id="IPR036640">
    <property type="entry name" value="ABC1_TM_sf"/>
</dbReference>
<dbReference type="GO" id="GO:0005886">
    <property type="term" value="C:plasma membrane"/>
    <property type="evidence" value="ECO:0007669"/>
    <property type="project" value="UniProtKB-SubCell"/>
</dbReference>
<evidence type="ECO:0000313" key="8">
    <source>
        <dbReference type="EMBL" id="TDP91116.1"/>
    </source>
</evidence>
<dbReference type="PROSITE" id="PS50929">
    <property type="entry name" value="ABC_TM1F"/>
    <property type="match status" value="1"/>
</dbReference>
<dbReference type="AlphaFoldDB" id="A0A4R6RY20"/>
<keyword evidence="4 5" id="KW-0472">Membrane</keyword>
<feature type="transmembrane region" description="Helical" evidence="5">
    <location>
        <begin position="265"/>
        <end position="286"/>
    </location>
</feature>
<keyword evidence="9" id="KW-1185">Reference proteome</keyword>
<feature type="domain" description="ABC transmembrane type-1" evidence="7">
    <location>
        <begin position="44"/>
        <end position="325"/>
    </location>
</feature>
<feature type="transmembrane region" description="Helical" evidence="5">
    <location>
        <begin position="80"/>
        <end position="100"/>
    </location>
</feature>
<accession>A0A4R6RY20</accession>
<keyword evidence="2 5" id="KW-0812">Transmembrane</keyword>
<evidence type="ECO:0000256" key="3">
    <source>
        <dbReference type="ARBA" id="ARBA00022989"/>
    </source>
</evidence>
<dbReference type="InterPro" id="IPR011527">
    <property type="entry name" value="ABC1_TM_dom"/>
</dbReference>
<dbReference type="Gene3D" id="1.20.1560.10">
    <property type="entry name" value="ABC transporter type 1, transmembrane domain"/>
    <property type="match status" value="1"/>
</dbReference>
<dbReference type="PANTHER" id="PTHR43394:SF1">
    <property type="entry name" value="ATP-BINDING CASSETTE SUB-FAMILY B MEMBER 10, MITOCHONDRIAL"/>
    <property type="match status" value="1"/>
</dbReference>
<evidence type="ECO:0000313" key="9">
    <source>
        <dbReference type="Proteomes" id="UP000295444"/>
    </source>
</evidence>
<dbReference type="InterPro" id="IPR027417">
    <property type="entry name" value="P-loop_NTPase"/>
</dbReference>
<keyword evidence="3 5" id="KW-1133">Transmembrane helix</keyword>
<dbReference type="SUPFAM" id="SSF90123">
    <property type="entry name" value="ABC transporter transmembrane region"/>
    <property type="match status" value="1"/>
</dbReference>
<dbReference type="GO" id="GO:0016887">
    <property type="term" value="F:ATP hydrolysis activity"/>
    <property type="evidence" value="ECO:0007669"/>
    <property type="project" value="InterPro"/>
</dbReference>
<dbReference type="PANTHER" id="PTHR43394">
    <property type="entry name" value="ATP-DEPENDENT PERMEASE MDL1, MITOCHONDRIAL"/>
    <property type="match status" value="1"/>
</dbReference>
<dbReference type="GO" id="GO:0005524">
    <property type="term" value="F:ATP binding"/>
    <property type="evidence" value="ECO:0007669"/>
    <property type="project" value="InterPro"/>
</dbReference>
<evidence type="ECO:0000256" key="2">
    <source>
        <dbReference type="ARBA" id="ARBA00022692"/>
    </source>
</evidence>
<dbReference type="InterPro" id="IPR017871">
    <property type="entry name" value="ABC_transporter-like_CS"/>
</dbReference>